<name>A0A016VVH4_9BILA</name>
<keyword evidence="1" id="KW-0812">Transmembrane</keyword>
<feature type="transmembrane region" description="Helical" evidence="1">
    <location>
        <begin position="21"/>
        <end position="40"/>
    </location>
</feature>
<accession>A0A016VVH4</accession>
<comment type="caution">
    <text evidence="2">The sequence shown here is derived from an EMBL/GenBank/DDBJ whole genome shotgun (WGS) entry which is preliminary data.</text>
</comment>
<keyword evidence="3" id="KW-1185">Reference proteome</keyword>
<evidence type="ECO:0000313" key="2">
    <source>
        <dbReference type="EMBL" id="EYC30768.1"/>
    </source>
</evidence>
<proteinExistence type="predicted"/>
<evidence type="ECO:0000313" key="3">
    <source>
        <dbReference type="Proteomes" id="UP000024635"/>
    </source>
</evidence>
<gene>
    <name evidence="2" type="primary">Acey_s0004.g1762</name>
    <name evidence="2" type="ORF">Y032_0004g1762</name>
</gene>
<keyword evidence="1" id="KW-1133">Transmembrane helix</keyword>
<keyword evidence="1" id="KW-0472">Membrane</keyword>
<dbReference type="EMBL" id="JARK01001340">
    <property type="protein sequence ID" value="EYC30768.1"/>
    <property type="molecule type" value="Genomic_DNA"/>
</dbReference>
<protein>
    <submittedName>
        <fullName evidence="2">Uncharacterized protein</fullName>
    </submittedName>
</protein>
<sequence>MLYRQVQGRCSFRRRMPISSKVLPISFLLNLNTTLLYFSGNIVNSNVYQVGNPCTMRPAGTSGCDADGLWF</sequence>
<organism evidence="2 3">
    <name type="scientific">Ancylostoma ceylanicum</name>
    <dbReference type="NCBI Taxonomy" id="53326"/>
    <lineage>
        <taxon>Eukaryota</taxon>
        <taxon>Metazoa</taxon>
        <taxon>Ecdysozoa</taxon>
        <taxon>Nematoda</taxon>
        <taxon>Chromadorea</taxon>
        <taxon>Rhabditida</taxon>
        <taxon>Rhabditina</taxon>
        <taxon>Rhabditomorpha</taxon>
        <taxon>Strongyloidea</taxon>
        <taxon>Ancylostomatidae</taxon>
        <taxon>Ancylostomatinae</taxon>
        <taxon>Ancylostoma</taxon>
    </lineage>
</organism>
<dbReference type="Proteomes" id="UP000024635">
    <property type="component" value="Unassembled WGS sequence"/>
</dbReference>
<dbReference type="AlphaFoldDB" id="A0A016VVH4"/>
<reference evidence="3" key="1">
    <citation type="journal article" date="2015" name="Nat. Genet.">
        <title>The genome and transcriptome of the zoonotic hookworm Ancylostoma ceylanicum identify infection-specific gene families.</title>
        <authorList>
            <person name="Schwarz E.M."/>
            <person name="Hu Y."/>
            <person name="Antoshechkin I."/>
            <person name="Miller M.M."/>
            <person name="Sternberg P.W."/>
            <person name="Aroian R.V."/>
        </authorList>
    </citation>
    <scope>NUCLEOTIDE SEQUENCE</scope>
    <source>
        <strain evidence="3">HY135</strain>
    </source>
</reference>
<evidence type="ECO:0000256" key="1">
    <source>
        <dbReference type="SAM" id="Phobius"/>
    </source>
</evidence>